<dbReference type="OrthoDB" id="5066239at2759"/>
<protein>
    <recommendedName>
        <fullName evidence="3">Alpha-xenorhabdolysin family binary toxin subunit A</fullName>
    </recommendedName>
</protein>
<comment type="caution">
    <text evidence="1">The sequence shown here is derived from an EMBL/GenBank/DDBJ whole genome shotgun (WGS) entry which is preliminary data.</text>
</comment>
<gene>
    <name evidence="1" type="ORF">FHETE_7122</name>
</gene>
<dbReference type="EMBL" id="JAAGWQ010000135">
    <property type="protein sequence ID" value="KAF5664240.1"/>
    <property type="molecule type" value="Genomic_DNA"/>
</dbReference>
<dbReference type="Gene3D" id="1.20.1170.10">
    <property type="match status" value="1"/>
</dbReference>
<dbReference type="AlphaFoldDB" id="A0A8H5T257"/>
<keyword evidence="2" id="KW-1185">Reference proteome</keyword>
<evidence type="ECO:0000313" key="2">
    <source>
        <dbReference type="Proteomes" id="UP000567885"/>
    </source>
</evidence>
<accession>A0A8H5T257</accession>
<proteinExistence type="predicted"/>
<reference evidence="1 2" key="1">
    <citation type="submission" date="2020-05" db="EMBL/GenBank/DDBJ databases">
        <title>Identification and distribution of gene clusters putatively required for synthesis of sphingolipid metabolism inhibitors in phylogenetically diverse species of the filamentous fungus Fusarium.</title>
        <authorList>
            <person name="Kim H.-S."/>
            <person name="Busman M."/>
            <person name="Brown D.W."/>
            <person name="Divon H."/>
            <person name="Uhlig S."/>
            <person name="Proctor R.H."/>
        </authorList>
    </citation>
    <scope>NUCLEOTIDE SEQUENCE [LARGE SCALE GENOMIC DNA]</scope>
    <source>
        <strain evidence="1 2">NRRL 20693</strain>
    </source>
</reference>
<sequence length="428" mass="48065">MASKTWNPQAGSELELKNALETIKGLTQEATEDAPGVDTGGKKEDWLLTAQNYQDIQAYLAAAIDLPATESEFDRRFISKSSSGKIDSIDPGVIPLLQKTTKAIQNRCSEFRDRDLSEMVTVATESKAFALQVERYLSESDRISIKAKLNTITDPKYKSDNPPDPDDKLKNAIQSIRTVLQTLGEDSEVTGKKIGVSIKKIETFLIAVRAHRTKVQFIWQLFWTGPVVNVETKKEIKELEGVKVECYAKYLDAEYARISGDVQKKIKDQEDDLAMQKVHIGVTVGVGWVLFPMWCIIVPAAISKSNKIAEDLRNLAEKSRSATKEASQIQNLIGTTAMMEKQFGILLERMEKALVGLKKLQDMFDSQALSFKAAARSSSTALSALDENWSVRKDWLDEWVDVMTLRWKSILQSIENFMEFKDIDIIQA</sequence>
<name>A0A8H5T257_FUSHE</name>
<dbReference type="Proteomes" id="UP000567885">
    <property type="component" value="Unassembled WGS sequence"/>
</dbReference>
<organism evidence="1 2">
    <name type="scientific">Fusarium heterosporum</name>
    <dbReference type="NCBI Taxonomy" id="42747"/>
    <lineage>
        <taxon>Eukaryota</taxon>
        <taxon>Fungi</taxon>
        <taxon>Dikarya</taxon>
        <taxon>Ascomycota</taxon>
        <taxon>Pezizomycotina</taxon>
        <taxon>Sordariomycetes</taxon>
        <taxon>Hypocreomycetidae</taxon>
        <taxon>Hypocreales</taxon>
        <taxon>Nectriaceae</taxon>
        <taxon>Fusarium</taxon>
        <taxon>Fusarium heterosporum species complex</taxon>
    </lineage>
</organism>
<evidence type="ECO:0000313" key="1">
    <source>
        <dbReference type="EMBL" id="KAF5664240.1"/>
    </source>
</evidence>
<evidence type="ECO:0008006" key="3">
    <source>
        <dbReference type="Google" id="ProtNLM"/>
    </source>
</evidence>